<proteinExistence type="inferred from homology"/>
<dbReference type="GO" id="GO:0006897">
    <property type="term" value="P:endocytosis"/>
    <property type="evidence" value="ECO:0007669"/>
    <property type="project" value="TreeGrafter"/>
</dbReference>
<dbReference type="GO" id="GO:0032934">
    <property type="term" value="F:sterol binding"/>
    <property type="evidence" value="ECO:0007669"/>
    <property type="project" value="TreeGrafter"/>
</dbReference>
<dbReference type="PANTHER" id="PTHR10972">
    <property type="entry name" value="OXYSTEROL-BINDING PROTEIN-RELATED"/>
    <property type="match status" value="1"/>
</dbReference>
<organism evidence="3 4">
    <name type="scientific">Rozella allomycis (strain CSF55)</name>
    <dbReference type="NCBI Taxonomy" id="988480"/>
    <lineage>
        <taxon>Eukaryota</taxon>
        <taxon>Fungi</taxon>
        <taxon>Fungi incertae sedis</taxon>
        <taxon>Cryptomycota</taxon>
        <taxon>Cryptomycota incertae sedis</taxon>
        <taxon>Rozella</taxon>
    </lineage>
</organism>
<evidence type="ECO:0000313" key="3">
    <source>
        <dbReference type="EMBL" id="RKP18712.1"/>
    </source>
</evidence>
<dbReference type="GO" id="GO:0006887">
    <property type="term" value="P:exocytosis"/>
    <property type="evidence" value="ECO:0007669"/>
    <property type="project" value="TreeGrafter"/>
</dbReference>
<dbReference type="GO" id="GO:0005829">
    <property type="term" value="C:cytosol"/>
    <property type="evidence" value="ECO:0007669"/>
    <property type="project" value="TreeGrafter"/>
</dbReference>
<dbReference type="Pfam" id="PF01237">
    <property type="entry name" value="Oxysterol_BP"/>
    <property type="match status" value="1"/>
</dbReference>
<name>A0A4P9YI41_ROZAC</name>
<dbReference type="FunFam" id="2.40.160.120:FF:000001">
    <property type="entry name" value="Oxysterol-binding protein"/>
    <property type="match status" value="1"/>
</dbReference>
<gene>
    <name evidence="3" type="ORF">ROZALSC1DRAFT_14837</name>
</gene>
<sequence length="434" mass="50684">MDEVFYDAEDKQKDYFDKISDISEIKIQDVDDDDDSDSNESFKENNQIENGLIPRRKVLPSKICGGEISILGILRRNMGKDMSQISMPISTNEPLSLLQRISEDFEYLSLIFKAIEAGDSIQRLAYMAAFVVSSYSSSFNRTTRKPFNPLLGETFVLDRPDLNLRYFAEKVSHRPVIVAFNVSHPKFKIWGSIQPKTTFWGKSLELINLGTIHCKFFDTLDYFTWTKVKSKVKNLLAGTKYLEHVGNCTILNHKTNEYCELEFIESGYFKGSSCEVKGTIYDSEKKIVCNLKGKWNDSFYKQIDSDKLELLWQTNPFPPENAEYYGFSQFTMQLNEITPDIQNKLPATDSRLRPDQRKMEEGNIVEAEEEKQRLEEKQRSKRKEMEELGIVWKPRWFNVNFDEVTNQHDFVFNEKFWEMFDKGELTDIETDFFA</sequence>
<dbReference type="InterPro" id="IPR037239">
    <property type="entry name" value="OSBP_sf"/>
</dbReference>
<dbReference type="GO" id="GO:0030011">
    <property type="term" value="P:maintenance of cell polarity"/>
    <property type="evidence" value="ECO:0007669"/>
    <property type="project" value="TreeGrafter"/>
</dbReference>
<feature type="compositionally biased region" description="Basic and acidic residues" evidence="2">
    <location>
        <begin position="350"/>
        <end position="361"/>
    </location>
</feature>
<dbReference type="GO" id="GO:0032541">
    <property type="term" value="C:cortical endoplasmic reticulum"/>
    <property type="evidence" value="ECO:0007669"/>
    <property type="project" value="TreeGrafter"/>
</dbReference>
<dbReference type="Gene3D" id="2.40.160.120">
    <property type="match status" value="1"/>
</dbReference>
<reference evidence="4" key="1">
    <citation type="journal article" date="2018" name="Nat. Microbiol.">
        <title>Leveraging single-cell genomics to expand the fungal tree of life.</title>
        <authorList>
            <person name="Ahrendt S.R."/>
            <person name="Quandt C.A."/>
            <person name="Ciobanu D."/>
            <person name="Clum A."/>
            <person name="Salamov A."/>
            <person name="Andreopoulos B."/>
            <person name="Cheng J.F."/>
            <person name="Woyke T."/>
            <person name="Pelin A."/>
            <person name="Henrissat B."/>
            <person name="Reynolds N.K."/>
            <person name="Benny G.L."/>
            <person name="Smith M.E."/>
            <person name="James T.Y."/>
            <person name="Grigoriev I.V."/>
        </authorList>
    </citation>
    <scope>NUCLEOTIDE SEQUENCE [LARGE SCALE GENOMIC DNA]</scope>
    <source>
        <strain evidence="4">CSF55</strain>
    </source>
</reference>
<dbReference type="GO" id="GO:0034727">
    <property type="term" value="P:piecemeal microautophagy of the nucleus"/>
    <property type="evidence" value="ECO:0007669"/>
    <property type="project" value="TreeGrafter"/>
</dbReference>
<evidence type="ECO:0000256" key="2">
    <source>
        <dbReference type="SAM" id="MobiDB-lite"/>
    </source>
</evidence>
<dbReference type="EMBL" id="ML005386">
    <property type="protein sequence ID" value="RKP18712.1"/>
    <property type="molecule type" value="Genomic_DNA"/>
</dbReference>
<feature type="region of interest" description="Disordered" evidence="2">
    <location>
        <begin position="347"/>
        <end position="379"/>
    </location>
</feature>
<dbReference type="InterPro" id="IPR000648">
    <property type="entry name" value="Oxysterol-bd"/>
</dbReference>
<dbReference type="PANTHER" id="PTHR10972:SF203">
    <property type="entry name" value="OXYSTEROL-BINDING PROTEIN HOMOLOG 3"/>
    <property type="match status" value="1"/>
</dbReference>
<dbReference type="GO" id="GO:0097038">
    <property type="term" value="C:perinuclear endoplasmic reticulum"/>
    <property type="evidence" value="ECO:0007669"/>
    <property type="project" value="TreeGrafter"/>
</dbReference>
<dbReference type="GO" id="GO:0120009">
    <property type="term" value="P:intermembrane lipid transfer"/>
    <property type="evidence" value="ECO:0007669"/>
    <property type="project" value="UniProtKB-ARBA"/>
</dbReference>
<dbReference type="AlphaFoldDB" id="A0A4P9YI41"/>
<protein>
    <submittedName>
        <fullName evidence="3">Oxysterol-binding protein</fullName>
    </submittedName>
</protein>
<dbReference type="GO" id="GO:0005886">
    <property type="term" value="C:plasma membrane"/>
    <property type="evidence" value="ECO:0007669"/>
    <property type="project" value="TreeGrafter"/>
</dbReference>
<evidence type="ECO:0000313" key="4">
    <source>
        <dbReference type="Proteomes" id="UP000281549"/>
    </source>
</evidence>
<comment type="similarity">
    <text evidence="1">Belongs to the OSBP family.</text>
</comment>
<dbReference type="SUPFAM" id="SSF144000">
    <property type="entry name" value="Oxysterol-binding protein-like"/>
    <property type="match status" value="1"/>
</dbReference>
<evidence type="ECO:0000256" key="1">
    <source>
        <dbReference type="ARBA" id="ARBA00008842"/>
    </source>
</evidence>
<feature type="compositionally biased region" description="Basic and acidic residues" evidence="2">
    <location>
        <begin position="370"/>
        <end position="379"/>
    </location>
</feature>
<dbReference type="GO" id="GO:0035621">
    <property type="term" value="P:ER to Golgi ceramide transport"/>
    <property type="evidence" value="ECO:0007669"/>
    <property type="project" value="TreeGrafter"/>
</dbReference>
<dbReference type="Gene3D" id="3.30.70.3490">
    <property type="match status" value="1"/>
</dbReference>
<accession>A0A4P9YI41</accession>
<dbReference type="Proteomes" id="UP000281549">
    <property type="component" value="Unassembled WGS sequence"/>
</dbReference>